<dbReference type="PROSITE" id="PS51165">
    <property type="entry name" value="THUMP"/>
    <property type="match status" value="1"/>
</dbReference>
<keyword evidence="3" id="KW-0808">Transferase</keyword>
<keyword evidence="2 6" id="KW-0489">Methyltransferase</keyword>
<dbReference type="InterPro" id="IPR002052">
    <property type="entry name" value="DNA_methylase_N6_adenine_CS"/>
</dbReference>
<evidence type="ECO:0000256" key="2">
    <source>
        <dbReference type="ARBA" id="ARBA00022603"/>
    </source>
</evidence>
<dbReference type="GO" id="GO:0003723">
    <property type="term" value="F:RNA binding"/>
    <property type="evidence" value="ECO:0007669"/>
    <property type="project" value="UniProtKB-UniRule"/>
</dbReference>
<keyword evidence="7" id="KW-1185">Reference proteome</keyword>
<dbReference type="NCBIfam" id="NF008748">
    <property type="entry name" value="PRK11783.1"/>
    <property type="match status" value="1"/>
</dbReference>
<keyword evidence="4" id="KW-0694">RNA-binding</keyword>
<feature type="domain" description="THUMP" evidence="5">
    <location>
        <begin position="45"/>
        <end position="156"/>
    </location>
</feature>
<dbReference type="SUPFAM" id="SSF53335">
    <property type="entry name" value="S-adenosyl-L-methionine-dependent methyltransferases"/>
    <property type="match status" value="1"/>
</dbReference>
<evidence type="ECO:0000256" key="3">
    <source>
        <dbReference type="ARBA" id="ARBA00022679"/>
    </source>
</evidence>
<dbReference type="GO" id="GO:0070043">
    <property type="term" value="F:rRNA (guanine-N7-)-methyltransferase activity"/>
    <property type="evidence" value="ECO:0007669"/>
    <property type="project" value="TreeGrafter"/>
</dbReference>
<proteinExistence type="predicted"/>
<evidence type="ECO:0000256" key="4">
    <source>
        <dbReference type="PROSITE-ProRule" id="PRU00529"/>
    </source>
</evidence>
<evidence type="ECO:0000256" key="1">
    <source>
        <dbReference type="ARBA" id="ARBA00022552"/>
    </source>
</evidence>
<dbReference type="SMART" id="SM00981">
    <property type="entry name" value="THUMP"/>
    <property type="match status" value="1"/>
</dbReference>
<dbReference type="Pfam" id="PF22020">
    <property type="entry name" value="RlmL_1st"/>
    <property type="match status" value="1"/>
</dbReference>
<dbReference type="Gene3D" id="3.30.750.80">
    <property type="entry name" value="RNA methyltransferase domain (HRMD) like"/>
    <property type="match status" value="1"/>
</dbReference>
<dbReference type="PANTHER" id="PTHR47313">
    <property type="entry name" value="RIBOSOMAL RNA LARGE SUBUNIT METHYLTRANSFERASE K/L"/>
    <property type="match status" value="1"/>
</dbReference>
<dbReference type="Gene3D" id="3.30.2130.30">
    <property type="match status" value="1"/>
</dbReference>
<dbReference type="OrthoDB" id="9809404at2"/>
<dbReference type="Pfam" id="PF02926">
    <property type="entry name" value="THUMP"/>
    <property type="match status" value="1"/>
</dbReference>
<dbReference type="InterPro" id="IPR029063">
    <property type="entry name" value="SAM-dependent_MTases_sf"/>
</dbReference>
<dbReference type="GO" id="GO:0005737">
    <property type="term" value="C:cytoplasm"/>
    <property type="evidence" value="ECO:0007669"/>
    <property type="project" value="InterPro"/>
</dbReference>
<gene>
    <name evidence="6" type="ORF">DES49_0823</name>
</gene>
<dbReference type="InterPro" id="IPR004114">
    <property type="entry name" value="THUMP_dom"/>
</dbReference>
<dbReference type="InterPro" id="IPR000241">
    <property type="entry name" value="RlmKL-like_Mtase"/>
</dbReference>
<dbReference type="Proteomes" id="UP000295830">
    <property type="component" value="Unassembled WGS sequence"/>
</dbReference>
<evidence type="ECO:0000313" key="7">
    <source>
        <dbReference type="Proteomes" id="UP000295830"/>
    </source>
</evidence>
<dbReference type="GO" id="GO:0008990">
    <property type="term" value="F:rRNA (guanine-N2-)-methyltransferase activity"/>
    <property type="evidence" value="ECO:0007669"/>
    <property type="project" value="InterPro"/>
</dbReference>
<name>A0A4V3EQR5_9GAMM</name>
<dbReference type="EMBL" id="SOAX01000002">
    <property type="protein sequence ID" value="TDT43018.1"/>
    <property type="molecule type" value="Genomic_DNA"/>
</dbReference>
<evidence type="ECO:0000313" key="6">
    <source>
        <dbReference type="EMBL" id="TDT43018.1"/>
    </source>
</evidence>
<accession>A0A4V3EQR5</accession>
<dbReference type="InterPro" id="IPR017244">
    <property type="entry name" value="23SrRNA_methyltr_KL"/>
</dbReference>
<dbReference type="PROSITE" id="PS01261">
    <property type="entry name" value="UPF0020"/>
    <property type="match status" value="1"/>
</dbReference>
<sequence length="507" mass="56921">MKPLPFFITCPKGLVELLDEEVSGLGATVTRRSPAGVWIEAQWRTAMAICLWSRLASRVIRHLGRFDAAYAEDLKRASASISWEDWLVPGTSFRVSFQGTDDNIRNSHFGAQCIKDGVLDRMSAAGATRPSVEGRDPDLPIHARLHRGKLELGVDLAGASLHRRGYRTDAGEAPLRENLAAALLHRAGWPAIAADNGDFVDPLCGSGTLLIEAAMMATDSAPGLSRSFAFERWPGHDADTWQQLRHDAEQRRAAGLSSSRSRFRGSDRDRAVIRAAWHNIERAGLTDRVHVERTDLADWALPETATPGLILTNPPYGERLKADGQLARLYQLLGERVRACAAGWRLGVFTAVPEMGHQIGLRSHRQYRLFNGALEASLLLFEVNPEQYRTPQRTPEEIEDGKPRPHVYNEERARMLSNRLRKNRRVLRKRLRNQPEARYRLYDADIPEFAVRVEWENGRVEVRQYTPAASMPKAVADERLAEALAVIPEALEVAPEDVHFEPQRLDR</sequence>
<dbReference type="AlphaFoldDB" id="A0A4V3EQR5"/>
<dbReference type="InterPro" id="IPR053943">
    <property type="entry name" value="RlmKL-like_Mtase_CS"/>
</dbReference>
<dbReference type="Gene3D" id="3.40.50.150">
    <property type="entry name" value="Vaccinia Virus protein VP39"/>
    <property type="match status" value="1"/>
</dbReference>
<evidence type="ECO:0000259" key="5">
    <source>
        <dbReference type="PROSITE" id="PS51165"/>
    </source>
</evidence>
<dbReference type="InterPro" id="IPR054170">
    <property type="entry name" value="RlmL_1st"/>
</dbReference>
<dbReference type="RefSeq" id="WP_133735119.1">
    <property type="nucleotide sequence ID" value="NZ_SOAX01000002.1"/>
</dbReference>
<reference evidence="6 7" key="1">
    <citation type="submission" date="2019-03" db="EMBL/GenBank/DDBJ databases">
        <title>Genomic Encyclopedia of Type Strains, Phase IV (KMG-IV): sequencing the most valuable type-strain genomes for metagenomic binning, comparative biology and taxonomic classification.</title>
        <authorList>
            <person name="Goeker M."/>
        </authorList>
    </citation>
    <scope>NUCLEOTIDE SEQUENCE [LARGE SCALE GENOMIC DNA]</scope>
    <source>
        <strain evidence="6 7">DSM 15505</strain>
    </source>
</reference>
<keyword evidence="1" id="KW-0698">rRNA processing</keyword>
<comment type="caution">
    <text evidence="6">The sequence shown here is derived from an EMBL/GenBank/DDBJ whole genome shotgun (WGS) entry which is preliminary data.</text>
</comment>
<dbReference type="CDD" id="cd11715">
    <property type="entry name" value="THUMP_AdoMetMT"/>
    <property type="match status" value="1"/>
</dbReference>
<dbReference type="Pfam" id="PF01170">
    <property type="entry name" value="UPF0020"/>
    <property type="match status" value="1"/>
</dbReference>
<protein>
    <submittedName>
        <fullName evidence="6">23S rRNA G2445 N2-methylase RlmL</fullName>
    </submittedName>
</protein>
<dbReference type="PANTHER" id="PTHR47313:SF1">
    <property type="entry name" value="RIBOSOMAL RNA LARGE SUBUNIT METHYLTRANSFERASE K_L"/>
    <property type="match status" value="1"/>
</dbReference>
<dbReference type="PROSITE" id="PS00092">
    <property type="entry name" value="N6_MTASE"/>
    <property type="match status" value="1"/>
</dbReference>
<dbReference type="PIRSF" id="PIRSF037618">
    <property type="entry name" value="RNA_Mtase_bacteria_prd"/>
    <property type="match status" value="1"/>
</dbReference>
<organism evidence="6 7">
    <name type="scientific">Halospina denitrificans</name>
    <dbReference type="NCBI Taxonomy" id="332522"/>
    <lineage>
        <taxon>Bacteria</taxon>
        <taxon>Pseudomonadati</taxon>
        <taxon>Pseudomonadota</taxon>
        <taxon>Gammaproteobacteria</taxon>
        <taxon>Halospina</taxon>
    </lineage>
</organism>